<gene>
    <name evidence="1" type="primary">ORF40147</name>
</gene>
<evidence type="ECO:0000313" key="1">
    <source>
        <dbReference type="EMBL" id="CEK60698.1"/>
    </source>
</evidence>
<sequence>ETVTRDGVPLLDENSIFSTLRSCMAPTFDDLSMNNNSMPFLSTSSIHFRKPCVGPYTALLKAPITSSDIGLTGCISGSLRLAYDIEHPSEGEASSVSSPVK</sequence>
<accession>A0A0B6YWU4</accession>
<dbReference type="AlphaFoldDB" id="A0A0B6YWU4"/>
<organism evidence="1">
    <name type="scientific">Arion vulgaris</name>
    <dbReference type="NCBI Taxonomy" id="1028688"/>
    <lineage>
        <taxon>Eukaryota</taxon>
        <taxon>Metazoa</taxon>
        <taxon>Spiralia</taxon>
        <taxon>Lophotrochozoa</taxon>
        <taxon>Mollusca</taxon>
        <taxon>Gastropoda</taxon>
        <taxon>Heterobranchia</taxon>
        <taxon>Euthyneura</taxon>
        <taxon>Panpulmonata</taxon>
        <taxon>Eupulmonata</taxon>
        <taxon>Stylommatophora</taxon>
        <taxon>Helicina</taxon>
        <taxon>Arionoidea</taxon>
        <taxon>Arionidae</taxon>
        <taxon>Arion</taxon>
    </lineage>
</organism>
<feature type="non-terminal residue" evidence="1">
    <location>
        <position position="101"/>
    </location>
</feature>
<name>A0A0B6YWU4_9EUPU</name>
<feature type="non-terminal residue" evidence="1">
    <location>
        <position position="1"/>
    </location>
</feature>
<dbReference type="EMBL" id="HACG01013833">
    <property type="protein sequence ID" value="CEK60698.1"/>
    <property type="molecule type" value="Transcribed_RNA"/>
</dbReference>
<proteinExistence type="predicted"/>
<reference evidence="1" key="1">
    <citation type="submission" date="2014-12" db="EMBL/GenBank/DDBJ databases">
        <title>Insight into the proteome of Arion vulgaris.</title>
        <authorList>
            <person name="Aradska J."/>
            <person name="Bulat T."/>
            <person name="Smidak R."/>
            <person name="Sarate P."/>
            <person name="Gangsoo J."/>
            <person name="Sialana F."/>
            <person name="Bilban M."/>
            <person name="Lubec G."/>
        </authorList>
    </citation>
    <scope>NUCLEOTIDE SEQUENCE</scope>
    <source>
        <tissue evidence="1">Skin</tissue>
    </source>
</reference>
<protein>
    <submittedName>
        <fullName evidence="1">Uncharacterized protein</fullName>
    </submittedName>
</protein>